<dbReference type="InterPro" id="IPR001034">
    <property type="entry name" value="DeoR_HTH"/>
</dbReference>
<evidence type="ECO:0000256" key="5">
    <source>
        <dbReference type="ARBA" id="ARBA00022723"/>
    </source>
</evidence>
<protein>
    <recommendedName>
        <fullName evidence="3 14">Ribokinase</fullName>
        <shortName evidence="14">RK</shortName>
        <ecNumber evidence="2 14">2.7.1.15</ecNumber>
    </recommendedName>
</protein>
<organism evidence="16 17">
    <name type="scientific">Vibrio quintilis</name>
    <dbReference type="NCBI Taxonomy" id="1117707"/>
    <lineage>
        <taxon>Bacteria</taxon>
        <taxon>Pseudomonadati</taxon>
        <taxon>Pseudomonadota</taxon>
        <taxon>Gammaproteobacteria</taxon>
        <taxon>Vibrionales</taxon>
        <taxon>Vibrionaceae</taxon>
        <taxon>Vibrio</taxon>
    </lineage>
</organism>
<comment type="activity regulation">
    <text evidence="14">Activated by a monovalent cation that binds near, but not in, the active site. The most likely occupant of the site in vivo is potassium. Ion binding induces a conformational change that may alter substrate affinity.</text>
</comment>
<dbReference type="GO" id="GO:0019303">
    <property type="term" value="P:D-ribose catabolic process"/>
    <property type="evidence" value="ECO:0007669"/>
    <property type="project" value="UniProtKB-UniRule"/>
</dbReference>
<dbReference type="InterPro" id="IPR002173">
    <property type="entry name" value="Carboh/pur_kinase_PfkB_CS"/>
</dbReference>
<dbReference type="RefSeq" id="WP_073582180.1">
    <property type="nucleotide sequence ID" value="NZ_AP024897.1"/>
</dbReference>
<feature type="binding site" evidence="14">
    <location>
        <position position="381"/>
    </location>
    <ligand>
        <name>K(+)</name>
        <dbReference type="ChEBI" id="CHEBI:29103"/>
    </ligand>
</feature>
<evidence type="ECO:0000256" key="4">
    <source>
        <dbReference type="ARBA" id="ARBA00022679"/>
    </source>
</evidence>
<dbReference type="HAMAP" id="MF_01987">
    <property type="entry name" value="Ribokinase"/>
    <property type="match status" value="1"/>
</dbReference>
<comment type="similarity">
    <text evidence="1">Belongs to the carbohydrate kinase pfkB family.</text>
</comment>
<dbReference type="InterPro" id="IPR036388">
    <property type="entry name" value="WH-like_DNA-bd_sf"/>
</dbReference>
<feature type="binding site" evidence="14">
    <location>
        <position position="351"/>
    </location>
    <ligand>
        <name>substrate</name>
    </ligand>
</feature>
<dbReference type="CDD" id="cd01174">
    <property type="entry name" value="ribokinase"/>
    <property type="match status" value="1"/>
</dbReference>
<dbReference type="GO" id="GO:0005524">
    <property type="term" value="F:ATP binding"/>
    <property type="evidence" value="ECO:0007669"/>
    <property type="project" value="UniProtKB-UniRule"/>
</dbReference>
<name>A0A1M7YUP1_9VIBR</name>
<feature type="binding site" evidence="14">
    <location>
        <position position="386"/>
    </location>
    <ligand>
        <name>K(+)</name>
        <dbReference type="ChEBI" id="CHEBI:29103"/>
    </ligand>
</feature>
<dbReference type="GO" id="GO:0004747">
    <property type="term" value="F:ribokinase activity"/>
    <property type="evidence" value="ECO:0007669"/>
    <property type="project" value="UniProtKB-UniRule"/>
</dbReference>
<dbReference type="PRINTS" id="PR00037">
    <property type="entry name" value="HTHLACR"/>
</dbReference>
<dbReference type="InterPro" id="IPR036390">
    <property type="entry name" value="WH_DNA-bd_sf"/>
</dbReference>
<comment type="catalytic activity">
    <reaction evidence="14">
        <text>D-ribose + ATP = D-ribose 5-phosphate + ADP + H(+)</text>
        <dbReference type="Rhea" id="RHEA:13697"/>
        <dbReference type="ChEBI" id="CHEBI:15378"/>
        <dbReference type="ChEBI" id="CHEBI:30616"/>
        <dbReference type="ChEBI" id="CHEBI:47013"/>
        <dbReference type="ChEBI" id="CHEBI:78346"/>
        <dbReference type="ChEBI" id="CHEBI:456216"/>
        <dbReference type="EC" id="2.7.1.15"/>
    </reaction>
</comment>
<dbReference type="SMART" id="SM00420">
    <property type="entry name" value="HTH_DEOR"/>
    <property type="match status" value="1"/>
</dbReference>
<keyword evidence="17" id="KW-1185">Reference proteome</keyword>
<feature type="binding site" evidence="14">
    <location>
        <position position="345"/>
    </location>
    <ligand>
        <name>K(+)</name>
        <dbReference type="ChEBI" id="CHEBI:29103"/>
    </ligand>
</feature>
<sequence>MYRETRREQIIQLLRKQGQSSVVYLAEMFQVTKETIRSDLAFLQKAGLIVRHHGGASLKKHLMQTELIQHDDLNISLLMKSHPYQTRSFHHHQVNQQRMAGKVCVFGSFNVDIVAKVERFPKNGETLIARETTFGPGGKGANQALAVHSAGAQVHFATKVGKDQFNAFARNHLESSGMNSFTLYESDRCTTGSAVIYVNDEGENMIAISPGANQNITEQETAELIPYISESDVLLVQLENNFDAIDRVLQLAKGLKVQVILNPAPYSPEVERFLPYIDLITPNETEASQLSGIEISDIASAKSAALAIHEKSGKHVLITMGGQGVVLFDGEKYAHIPAYSAVPVDTTGAGDAFNGALAASLAKGKNLTQAALYATAFASLAVERAGAANMPTESMVDARMIQQTISVNAL</sequence>
<dbReference type="PANTHER" id="PTHR10584:SF166">
    <property type="entry name" value="RIBOKINASE"/>
    <property type="match status" value="1"/>
</dbReference>
<keyword evidence="8 14" id="KW-0067">ATP-binding</keyword>
<feature type="binding site" evidence="14">
    <location>
        <position position="283"/>
    </location>
    <ligand>
        <name>ATP</name>
        <dbReference type="ChEBI" id="CHEBI:30616"/>
    </ligand>
</feature>
<dbReference type="Pfam" id="PF00294">
    <property type="entry name" value="PfkB"/>
    <property type="match status" value="1"/>
</dbReference>
<comment type="similarity">
    <text evidence="14">Belongs to the carbohydrate kinase PfkB family. Ribokinase subfamily.</text>
</comment>
<dbReference type="UniPathway" id="UPA00916">
    <property type="reaction ID" value="UER00889"/>
</dbReference>
<dbReference type="SUPFAM" id="SSF46785">
    <property type="entry name" value="Winged helix' DNA-binding domain"/>
    <property type="match status" value="1"/>
</dbReference>
<keyword evidence="10 14" id="KW-0630">Potassium</keyword>
<evidence type="ECO:0000256" key="6">
    <source>
        <dbReference type="ARBA" id="ARBA00022741"/>
    </source>
</evidence>
<dbReference type="PRINTS" id="PR00990">
    <property type="entry name" value="RIBOKINASE"/>
</dbReference>
<dbReference type="PROSITE" id="PS00584">
    <property type="entry name" value="PFKB_KINASES_2"/>
    <property type="match status" value="1"/>
</dbReference>
<feature type="binding site" evidence="14">
    <location>
        <position position="347"/>
    </location>
    <ligand>
        <name>K(+)</name>
        <dbReference type="ChEBI" id="CHEBI:29103"/>
    </ligand>
</feature>
<keyword evidence="7 14" id="KW-0418">Kinase</keyword>
<dbReference type="Proteomes" id="UP000184600">
    <property type="component" value="Unassembled WGS sequence"/>
</dbReference>
<evidence type="ECO:0000256" key="1">
    <source>
        <dbReference type="ARBA" id="ARBA00005380"/>
    </source>
</evidence>
<dbReference type="Pfam" id="PF08220">
    <property type="entry name" value="HTH_DeoR"/>
    <property type="match status" value="1"/>
</dbReference>
<gene>
    <name evidence="16" type="primary">rbsK_1</name>
    <name evidence="14" type="synonym">rbsK</name>
    <name evidence="16" type="ORF">VQ7734_02091</name>
</gene>
<dbReference type="GO" id="GO:0003700">
    <property type="term" value="F:DNA-binding transcription factor activity"/>
    <property type="evidence" value="ECO:0007669"/>
    <property type="project" value="InterPro"/>
</dbReference>
<dbReference type="AlphaFoldDB" id="A0A1M7YUP1"/>
<feature type="binding site" evidence="14">
    <location>
        <begin position="319"/>
        <end position="324"/>
    </location>
    <ligand>
        <name>ATP</name>
        <dbReference type="ChEBI" id="CHEBI:30616"/>
    </ligand>
</feature>
<evidence type="ECO:0000256" key="12">
    <source>
        <dbReference type="ARBA" id="ARBA00023163"/>
    </source>
</evidence>
<comment type="cofactor">
    <cofactor evidence="14">
        <name>Mg(2+)</name>
        <dbReference type="ChEBI" id="CHEBI:18420"/>
    </cofactor>
    <text evidence="14">Requires a divalent cation, most likely magnesium in vivo, as an electrophilic catalyst to aid phosphoryl group transfer. It is the chelate of the metal and the nucleotide that is the actual substrate.</text>
</comment>
<evidence type="ECO:0000256" key="14">
    <source>
        <dbReference type="HAMAP-Rule" id="MF_01987"/>
    </source>
</evidence>
<dbReference type="InterPro" id="IPR011877">
    <property type="entry name" value="Ribokinase"/>
</dbReference>
<keyword evidence="4 14" id="KW-0808">Transferase</keyword>
<dbReference type="GO" id="GO:0005829">
    <property type="term" value="C:cytosol"/>
    <property type="evidence" value="ECO:0007669"/>
    <property type="project" value="TreeGrafter"/>
</dbReference>
<dbReference type="EMBL" id="FRFG01000023">
    <property type="protein sequence ID" value="SHO56322.1"/>
    <property type="molecule type" value="Genomic_DNA"/>
</dbReference>
<keyword evidence="13 14" id="KW-0119">Carbohydrate metabolism</keyword>
<evidence type="ECO:0000313" key="16">
    <source>
        <dbReference type="EMBL" id="SHO56322.1"/>
    </source>
</evidence>
<comment type="caution">
    <text evidence="14">Lacks conserved residue(s) required for the propagation of feature annotation.</text>
</comment>
<comment type="subunit">
    <text evidence="14">Homodimer.</text>
</comment>
<keyword evidence="12" id="KW-0804">Transcription</keyword>
<feature type="binding site" evidence="14">
    <location>
        <begin position="138"/>
        <end position="142"/>
    </location>
    <ligand>
        <name>substrate</name>
    </ligand>
</feature>
<dbReference type="STRING" id="1117707.VQ7734_02091"/>
<evidence type="ECO:0000256" key="3">
    <source>
        <dbReference type="ARBA" id="ARBA00016943"/>
    </source>
</evidence>
<evidence type="ECO:0000256" key="11">
    <source>
        <dbReference type="ARBA" id="ARBA00023015"/>
    </source>
</evidence>
<feature type="active site" description="Proton acceptor" evidence="14">
    <location>
        <position position="351"/>
    </location>
</feature>
<feature type="binding site" evidence="14">
    <location>
        <position position="239"/>
    </location>
    <ligand>
        <name>substrate</name>
    </ligand>
</feature>
<evidence type="ECO:0000256" key="10">
    <source>
        <dbReference type="ARBA" id="ARBA00022958"/>
    </source>
</evidence>
<evidence type="ECO:0000259" key="15">
    <source>
        <dbReference type="PROSITE" id="PS51000"/>
    </source>
</evidence>
<feature type="binding site" evidence="14">
    <location>
        <begin position="350"/>
        <end position="351"/>
    </location>
    <ligand>
        <name>ATP</name>
        <dbReference type="ChEBI" id="CHEBI:30616"/>
    </ligand>
</feature>
<dbReference type="InterPro" id="IPR029056">
    <property type="entry name" value="Ribokinase-like"/>
</dbReference>
<dbReference type="PROSITE" id="PS51000">
    <property type="entry name" value="HTH_DEOR_2"/>
    <property type="match status" value="1"/>
</dbReference>
<dbReference type="InterPro" id="IPR002139">
    <property type="entry name" value="Ribo/fructo_kinase"/>
</dbReference>
<comment type="subcellular location">
    <subcellularLocation>
        <location evidence="14">Cytoplasm</location>
    </subcellularLocation>
</comment>
<dbReference type="EC" id="2.7.1.15" evidence="2 14"/>
<keyword evidence="14" id="KW-0963">Cytoplasm</keyword>
<feature type="binding site" evidence="14">
    <location>
        <begin position="110"/>
        <end position="112"/>
    </location>
    <ligand>
        <name>substrate</name>
    </ligand>
</feature>
<feature type="domain" description="HTH deoR-type" evidence="15">
    <location>
        <begin position="3"/>
        <end position="58"/>
    </location>
</feature>
<comment type="function">
    <text evidence="14">Catalyzes the phosphorylation of ribose at O-5 in a reaction requiring ATP and magnesium. The resulting D-ribose-5-phosphate can then be used either for sythesis of nucleotides, histidine, and tryptophan, or as a component of the pentose phosphate pathway.</text>
</comment>
<dbReference type="FunFam" id="3.40.1190.20:FF:000019">
    <property type="entry name" value="Ribokinase"/>
    <property type="match status" value="1"/>
</dbReference>
<dbReference type="PANTHER" id="PTHR10584">
    <property type="entry name" value="SUGAR KINASE"/>
    <property type="match status" value="1"/>
</dbReference>
<accession>A0A1M7YUP1</accession>
<dbReference type="InterPro" id="IPR011611">
    <property type="entry name" value="PfkB_dom"/>
</dbReference>
<evidence type="ECO:0000256" key="2">
    <source>
        <dbReference type="ARBA" id="ARBA00012035"/>
    </source>
</evidence>
<evidence type="ECO:0000256" key="13">
    <source>
        <dbReference type="ARBA" id="ARBA00023277"/>
    </source>
</evidence>
<dbReference type="GO" id="GO:0046872">
    <property type="term" value="F:metal ion binding"/>
    <property type="evidence" value="ECO:0007669"/>
    <property type="project" value="UniProtKB-KW"/>
</dbReference>
<keyword evidence="6 14" id="KW-0547">Nucleotide-binding</keyword>
<dbReference type="Gene3D" id="3.40.1190.20">
    <property type="match status" value="1"/>
</dbReference>
<evidence type="ECO:0000256" key="8">
    <source>
        <dbReference type="ARBA" id="ARBA00022840"/>
    </source>
</evidence>
<keyword evidence="5 14" id="KW-0479">Metal-binding</keyword>
<dbReference type="SUPFAM" id="SSF53613">
    <property type="entry name" value="Ribokinase-like"/>
    <property type="match status" value="1"/>
</dbReference>
<evidence type="ECO:0000256" key="7">
    <source>
        <dbReference type="ARBA" id="ARBA00022777"/>
    </source>
</evidence>
<evidence type="ECO:0000256" key="9">
    <source>
        <dbReference type="ARBA" id="ARBA00022842"/>
    </source>
</evidence>
<feature type="binding site" evidence="14">
    <location>
        <position position="384"/>
    </location>
    <ligand>
        <name>K(+)</name>
        <dbReference type="ChEBI" id="CHEBI:29103"/>
    </ligand>
</feature>
<proteinExistence type="inferred from homology"/>
<reference evidence="17" key="1">
    <citation type="submission" date="2016-12" db="EMBL/GenBank/DDBJ databases">
        <authorList>
            <person name="Rodrigo-Torres L."/>
            <person name="Arahal R.D."/>
            <person name="Lucena T."/>
        </authorList>
    </citation>
    <scope>NUCLEOTIDE SEQUENCE [LARGE SCALE GENOMIC DNA]</scope>
</reference>
<dbReference type="Gene3D" id="1.10.10.10">
    <property type="entry name" value="Winged helix-like DNA-binding domain superfamily/Winged helix DNA-binding domain"/>
    <property type="match status" value="1"/>
</dbReference>
<dbReference type="NCBIfam" id="TIGR02152">
    <property type="entry name" value="D_ribokin_bact"/>
    <property type="match status" value="1"/>
</dbReference>
<comment type="pathway">
    <text evidence="14">Carbohydrate metabolism; D-ribose degradation; D-ribose 5-phosphate from beta-D-ribopyranose: step 2/2.</text>
</comment>
<evidence type="ECO:0000313" key="17">
    <source>
        <dbReference type="Proteomes" id="UP000184600"/>
    </source>
</evidence>
<keyword evidence="9 14" id="KW-0460">Magnesium</keyword>
<keyword evidence="11" id="KW-0805">Transcription regulation</keyword>
<dbReference type="OrthoDB" id="9776822at2"/>